<dbReference type="SUPFAM" id="SSF81296">
    <property type="entry name" value="E set domains"/>
    <property type="match status" value="1"/>
</dbReference>
<dbReference type="Pfam" id="PF07678">
    <property type="entry name" value="TED_complement"/>
    <property type="match status" value="1"/>
</dbReference>
<feature type="domain" description="Alpha-2-macroglobulin" evidence="10">
    <location>
        <begin position="736"/>
        <end position="827"/>
    </location>
</feature>
<evidence type="ECO:0000256" key="8">
    <source>
        <dbReference type="SAM" id="SignalP"/>
    </source>
</evidence>
<dbReference type="Gene3D" id="1.50.10.20">
    <property type="match status" value="1"/>
</dbReference>
<dbReference type="Gene3D" id="2.60.120.1540">
    <property type="match status" value="1"/>
</dbReference>
<feature type="chain" id="PRO_5044852986" evidence="8">
    <location>
        <begin position="23"/>
        <end position="1471"/>
    </location>
</feature>
<dbReference type="SMART" id="SM01361">
    <property type="entry name" value="A2M_recep"/>
    <property type="match status" value="1"/>
</dbReference>
<protein>
    <submittedName>
        <fullName evidence="12">Uncharacterized protein</fullName>
    </submittedName>
</protein>
<dbReference type="SUPFAM" id="SSF48239">
    <property type="entry name" value="Terpenoid cyclases/Protein prenyltransferases"/>
    <property type="match status" value="1"/>
</dbReference>
<dbReference type="InterPro" id="IPR009048">
    <property type="entry name" value="A-macroglobulin_rcpt-bd"/>
</dbReference>
<organism evidence="12 13">
    <name type="scientific">Sinanodonta woodiana</name>
    <name type="common">Chinese pond mussel</name>
    <name type="synonym">Anodonta woodiana</name>
    <dbReference type="NCBI Taxonomy" id="1069815"/>
    <lineage>
        <taxon>Eukaryota</taxon>
        <taxon>Metazoa</taxon>
        <taxon>Spiralia</taxon>
        <taxon>Lophotrochozoa</taxon>
        <taxon>Mollusca</taxon>
        <taxon>Bivalvia</taxon>
        <taxon>Autobranchia</taxon>
        <taxon>Heteroconchia</taxon>
        <taxon>Palaeoheterodonta</taxon>
        <taxon>Unionida</taxon>
        <taxon>Unionoidea</taxon>
        <taxon>Unionidae</taxon>
        <taxon>Unioninae</taxon>
        <taxon>Sinanodonta</taxon>
    </lineage>
</organism>
<dbReference type="InterPro" id="IPR011625">
    <property type="entry name" value="A2M_N_BRD"/>
</dbReference>
<evidence type="ECO:0000256" key="2">
    <source>
        <dbReference type="ARBA" id="ARBA00022690"/>
    </source>
</evidence>
<evidence type="ECO:0000313" key="12">
    <source>
        <dbReference type="EMBL" id="KAL3869904.1"/>
    </source>
</evidence>
<dbReference type="Pfam" id="PF00207">
    <property type="entry name" value="A2M"/>
    <property type="match status" value="1"/>
</dbReference>
<evidence type="ECO:0000259" key="10">
    <source>
        <dbReference type="SMART" id="SM01360"/>
    </source>
</evidence>
<dbReference type="CDD" id="cd02897">
    <property type="entry name" value="A2M_2"/>
    <property type="match status" value="1"/>
</dbReference>
<dbReference type="InterPro" id="IPR002890">
    <property type="entry name" value="MG2"/>
</dbReference>
<dbReference type="SUPFAM" id="SSF49410">
    <property type="entry name" value="Alpha-macroglobulin receptor domain"/>
    <property type="match status" value="1"/>
</dbReference>
<dbReference type="InterPro" id="IPR041555">
    <property type="entry name" value="MG3"/>
</dbReference>
<evidence type="ECO:0000256" key="6">
    <source>
        <dbReference type="ARBA" id="ARBA00023157"/>
    </source>
</evidence>
<sequence length="1471" mass="162398">MDIWRRVLAIAVICMTTLHVTAENTYMFVLPRTIRPGIPLPVRGTILKANVAPVSVTASLKRIQEKPNDISTVVAETSQMFTGSEELRLDITVPQDLGSGTYEIQIEGKGRVSFKNSRSISYEPKSTSVFIQTDKAIYKPGQTVHFRILAVNPDLKVVKGPMDIELYDPSGNKINQWKGVEDPSGVFEGQQIMSDQPILGDWKITVAMNKMKDEKTFTVDEYVLPKFEVTVDLPSFGLTTDKMFKGSITAKYTFGKPVKGKVNLRIKSKYNSNIWRNGQMINAPVIEKTFPIDGKASFEVTMKELTEIDSSLDSSYLTFEANVTETLTGITQSGSGEVQFFDVPIKLEFPESLPKVFKPGMIYKAFLKVSQRDGLPPVNPQGKVSVTVTHFTPRPKQITEPPFEPFLQRRWFIRPPLDDEKTLPPLLLDIPNDGVISFPLDIPVNVKRVSMQANYDKASAYLSLQKSHSPSSNYIQVRLLDNDLTAGDTANFEIKATENPNKLQYQILSKGNIIRSGTQSFSQGQQMQVLLDSSMAPKTKLIVYYIRPDGEIVADGINFNVKGIFNNKVSVKFDKLTAQPQDSLTLQLTADPGSKVNVLAVDKSVLLLKSGNDITPDQVNKELQSYDSSTGGRNEPVPFWLWRWPMPSGGNDASEVFDKAGLTVITDANLYKYTDPSIFERPIPMFARARGAQMAGPLASVQMMKNTASLEIAQAPPPAVQDLKPVQRVRKLFPETWLWQNTTVYNDGTAAITTTVPDTITSWVASAFAVHPNSGFGVAEETASLETFMPFFVSLQLPYSVVRGEKIILQANIFNYLSAAVHALVTLPASVDYKNVMISASGREEYSSNVSSYIYINAGEAVPVYFPIVPQKLGMIDIEVSARSENAADAVRRQLLVEPEGILVERNTPVLVDLKNGGNFLFNVFIAVPNTTVEGSKRIQARIIGDLMGPSINGLDSLIKMPYGCGEQNMLNFAPNIYVTKYLELTNNLSPDIKEKSKEYMVKGYQRELTYQHTDGSFSAFGNSDPSGSTWLTAFVLKSFIQARPYIFVDDNVNRKAIDWLLAQQNSNGTFNEPGKVLHKEMQGGSTAGARSLTAFVLTALLEASKIPGMEDKIRSATKSSLSRLEQDINDLTDVYEVAIISYVLMLANSPQASVALAKLNALAKIEEGQKFWAKKDDSPTNIIPDYPLKKEKAINIETTAYALMSIALANDAQNGLMVLKWLTRQRNPYGGFSSTQDTVVALQALAEMASRVYSKDFNLSIQLIGSPGSRVIANATVNPVNSLVLQSFDIPNNITEVTISASGKGLGLVEIATFYNIESNTQQPSFALEIMLPNEDINSYTVKVCGRYLKNGVSSMAVMEIGTPSGFVADKSSIKDMTFIKKIEEGDKKLILYFDELGQEKTCVSTNVQRVGLVAGAALVPVRIYDYYSPEDEVTAFYVPAVLRNSDVCDVCGAECDFCKWDPKKSVARK</sequence>
<dbReference type="SMART" id="SM01419">
    <property type="entry name" value="Thiol-ester_cl"/>
    <property type="match status" value="1"/>
</dbReference>
<keyword evidence="7" id="KW-0325">Glycoprotein</keyword>
<dbReference type="PROSITE" id="PS00477">
    <property type="entry name" value="ALPHA_2_MACROGLOBULIN"/>
    <property type="match status" value="1"/>
</dbReference>
<dbReference type="SMART" id="SM01359">
    <property type="entry name" value="A2M_N_2"/>
    <property type="match status" value="1"/>
</dbReference>
<dbReference type="InterPro" id="IPR001599">
    <property type="entry name" value="Macroglobln_a2"/>
</dbReference>
<dbReference type="InterPro" id="IPR019742">
    <property type="entry name" value="MacrogloblnA2_CS"/>
</dbReference>
<keyword evidence="13" id="KW-1185">Reference proteome</keyword>
<keyword evidence="4" id="KW-0722">Serine protease inhibitor</keyword>
<feature type="domain" description="Alpha-2-macroglobulin bait region" evidence="9">
    <location>
        <begin position="475"/>
        <end position="608"/>
    </location>
</feature>
<feature type="signal peptide" evidence="8">
    <location>
        <begin position="1"/>
        <end position="22"/>
    </location>
</feature>
<evidence type="ECO:0000259" key="9">
    <source>
        <dbReference type="SMART" id="SM01359"/>
    </source>
</evidence>
<evidence type="ECO:0000256" key="1">
    <source>
        <dbReference type="ARBA" id="ARBA00010952"/>
    </source>
</evidence>
<dbReference type="Pfam" id="PF17791">
    <property type="entry name" value="MG3"/>
    <property type="match status" value="1"/>
</dbReference>
<dbReference type="Pfam" id="PF07677">
    <property type="entry name" value="A2M_recep"/>
    <property type="match status" value="1"/>
</dbReference>
<dbReference type="GO" id="GO:0004867">
    <property type="term" value="F:serine-type endopeptidase inhibitor activity"/>
    <property type="evidence" value="ECO:0007669"/>
    <property type="project" value="UniProtKB-KW"/>
</dbReference>
<dbReference type="PANTHER" id="PTHR11412:SF136">
    <property type="entry name" value="CD109 ANTIGEN"/>
    <property type="match status" value="1"/>
</dbReference>
<dbReference type="Gene3D" id="2.60.40.690">
    <property type="entry name" value="Alpha-macroglobulin, receptor-binding domain"/>
    <property type="match status" value="1"/>
</dbReference>
<evidence type="ECO:0000256" key="5">
    <source>
        <dbReference type="ARBA" id="ARBA00022966"/>
    </source>
</evidence>
<feature type="domain" description="Alpha-macroglobulin receptor-binding" evidence="11">
    <location>
        <begin position="1355"/>
        <end position="1439"/>
    </location>
</feature>
<name>A0ABD3W7M7_SINWO</name>
<comment type="similarity">
    <text evidence="1">Belongs to the protease inhibitor I39 (alpha-2-macroglobulin) family.</text>
</comment>
<dbReference type="InterPro" id="IPR036595">
    <property type="entry name" value="A-macroglobulin_rcpt-bd_sf"/>
</dbReference>
<keyword evidence="6" id="KW-1015">Disulfide bond</keyword>
<proteinExistence type="inferred from homology"/>
<keyword evidence="2" id="KW-0646">Protease inhibitor</keyword>
<evidence type="ECO:0000256" key="3">
    <source>
        <dbReference type="ARBA" id="ARBA00022729"/>
    </source>
</evidence>
<dbReference type="InterPro" id="IPR011626">
    <property type="entry name" value="Alpha-macroglobulin_TED"/>
</dbReference>
<dbReference type="Proteomes" id="UP001634394">
    <property type="component" value="Unassembled WGS sequence"/>
</dbReference>
<dbReference type="SMART" id="SM01360">
    <property type="entry name" value="A2M"/>
    <property type="match status" value="1"/>
</dbReference>
<dbReference type="InterPro" id="IPR008930">
    <property type="entry name" value="Terpenoid_cyclase/PrenylTrfase"/>
</dbReference>
<dbReference type="Pfam" id="PF07703">
    <property type="entry name" value="A2M_BRD"/>
    <property type="match status" value="1"/>
</dbReference>
<evidence type="ECO:0000256" key="7">
    <source>
        <dbReference type="ARBA" id="ARBA00023180"/>
    </source>
</evidence>
<dbReference type="Gene3D" id="2.60.40.1930">
    <property type="match status" value="2"/>
</dbReference>
<comment type="caution">
    <text evidence="12">The sequence shown here is derived from an EMBL/GenBank/DDBJ whole genome shotgun (WGS) entry which is preliminary data.</text>
</comment>
<dbReference type="InterPro" id="IPR050473">
    <property type="entry name" value="A2M/Complement_sys"/>
</dbReference>
<dbReference type="InterPro" id="IPR013783">
    <property type="entry name" value="Ig-like_fold"/>
</dbReference>
<keyword evidence="5" id="KW-0882">Thioester bond</keyword>
<dbReference type="PANTHER" id="PTHR11412">
    <property type="entry name" value="MACROGLOBULIN / COMPLEMENT"/>
    <property type="match status" value="1"/>
</dbReference>
<dbReference type="Gene3D" id="2.60.40.1940">
    <property type="match status" value="1"/>
</dbReference>
<dbReference type="FunFam" id="2.60.40.1930:FF:000001">
    <property type="entry name" value="CD109 isoform 3"/>
    <property type="match status" value="1"/>
</dbReference>
<dbReference type="Gene3D" id="2.60.40.2950">
    <property type="match status" value="1"/>
</dbReference>
<reference evidence="12 13" key="1">
    <citation type="submission" date="2024-11" db="EMBL/GenBank/DDBJ databases">
        <title>Chromosome-level genome assembly of the freshwater bivalve Anodonta woodiana.</title>
        <authorList>
            <person name="Chen X."/>
        </authorList>
    </citation>
    <scope>NUCLEOTIDE SEQUENCE [LARGE SCALE GENOMIC DNA]</scope>
    <source>
        <strain evidence="12">MN2024</strain>
        <tissue evidence="12">Gills</tissue>
    </source>
</reference>
<evidence type="ECO:0000313" key="13">
    <source>
        <dbReference type="Proteomes" id="UP001634394"/>
    </source>
</evidence>
<dbReference type="Gene3D" id="6.20.50.160">
    <property type="match status" value="1"/>
</dbReference>
<keyword evidence="3 8" id="KW-0732">Signal</keyword>
<dbReference type="InterPro" id="IPR047565">
    <property type="entry name" value="Alpha-macroglob_thiol-ester_cl"/>
</dbReference>
<dbReference type="Pfam" id="PF01835">
    <property type="entry name" value="MG2"/>
    <property type="match status" value="1"/>
</dbReference>
<dbReference type="InterPro" id="IPR041813">
    <property type="entry name" value="A2M_TED"/>
</dbReference>
<evidence type="ECO:0000256" key="4">
    <source>
        <dbReference type="ARBA" id="ARBA00022900"/>
    </source>
</evidence>
<dbReference type="Gene3D" id="2.20.130.20">
    <property type="match status" value="1"/>
</dbReference>
<evidence type="ECO:0000259" key="11">
    <source>
        <dbReference type="SMART" id="SM01361"/>
    </source>
</evidence>
<dbReference type="Gene3D" id="2.60.40.10">
    <property type="entry name" value="Immunoglobulins"/>
    <property type="match status" value="2"/>
</dbReference>
<dbReference type="InterPro" id="IPR014756">
    <property type="entry name" value="Ig_E-set"/>
</dbReference>
<accession>A0ABD3W7M7</accession>
<dbReference type="FunFam" id="1.50.10.20:FF:000001">
    <property type="entry name" value="CD109 isoform 1"/>
    <property type="match status" value="1"/>
</dbReference>
<gene>
    <name evidence="12" type="ORF">ACJMK2_042528</name>
</gene>
<dbReference type="EMBL" id="JBJQND010000008">
    <property type="protein sequence ID" value="KAL3869904.1"/>
    <property type="molecule type" value="Genomic_DNA"/>
</dbReference>